<keyword evidence="1" id="KW-0472">Membrane</keyword>
<keyword evidence="3" id="KW-1185">Reference proteome</keyword>
<keyword evidence="1" id="KW-1133">Transmembrane helix</keyword>
<sequence length="71" mass="7883">MDTNDIVLRRVSPQIRSALVLVGGLFAMLSFGLVYTFGEFPHLFSVLKMVSFTQPLPGSNLSVYRIVESGY</sequence>
<feature type="transmembrane region" description="Helical" evidence="1">
    <location>
        <begin position="18"/>
        <end position="38"/>
    </location>
</feature>
<dbReference type="Proteomes" id="UP000271162">
    <property type="component" value="Unassembled WGS sequence"/>
</dbReference>
<dbReference type="AlphaFoldDB" id="A0A0N4XER5"/>
<dbReference type="EMBL" id="UYSL01000659">
    <property type="protein sequence ID" value="VDL64205.1"/>
    <property type="molecule type" value="Genomic_DNA"/>
</dbReference>
<gene>
    <name evidence="2" type="ORF">NBR_LOCUS1018</name>
</gene>
<keyword evidence="1" id="KW-0812">Transmembrane</keyword>
<evidence type="ECO:0000256" key="1">
    <source>
        <dbReference type="SAM" id="Phobius"/>
    </source>
</evidence>
<evidence type="ECO:0000313" key="3">
    <source>
        <dbReference type="Proteomes" id="UP000271162"/>
    </source>
</evidence>
<protein>
    <submittedName>
        <fullName evidence="4">Twin-arginine translocase subunit TatC</fullName>
    </submittedName>
</protein>
<name>A0A0N4XER5_NIPBR</name>
<reference evidence="2 3" key="2">
    <citation type="submission" date="2018-11" db="EMBL/GenBank/DDBJ databases">
        <authorList>
            <consortium name="Pathogen Informatics"/>
        </authorList>
    </citation>
    <scope>NUCLEOTIDE SEQUENCE [LARGE SCALE GENOMIC DNA]</scope>
</reference>
<evidence type="ECO:0000313" key="2">
    <source>
        <dbReference type="EMBL" id="VDL64205.1"/>
    </source>
</evidence>
<reference evidence="4" key="1">
    <citation type="submission" date="2017-02" db="UniProtKB">
        <authorList>
            <consortium name="WormBaseParasite"/>
        </authorList>
    </citation>
    <scope>IDENTIFICATION</scope>
</reference>
<accession>A0A0N4XER5</accession>
<organism evidence="4">
    <name type="scientific">Nippostrongylus brasiliensis</name>
    <name type="common">Rat hookworm</name>
    <dbReference type="NCBI Taxonomy" id="27835"/>
    <lineage>
        <taxon>Eukaryota</taxon>
        <taxon>Metazoa</taxon>
        <taxon>Ecdysozoa</taxon>
        <taxon>Nematoda</taxon>
        <taxon>Chromadorea</taxon>
        <taxon>Rhabditida</taxon>
        <taxon>Rhabditina</taxon>
        <taxon>Rhabditomorpha</taxon>
        <taxon>Strongyloidea</taxon>
        <taxon>Heligmosomidae</taxon>
        <taxon>Nippostrongylus</taxon>
    </lineage>
</organism>
<proteinExistence type="predicted"/>
<evidence type="ECO:0000313" key="4">
    <source>
        <dbReference type="WBParaSite" id="NBR_0000101701-mRNA-1"/>
    </source>
</evidence>
<dbReference type="WBParaSite" id="NBR_0000101701-mRNA-1">
    <property type="protein sequence ID" value="NBR_0000101701-mRNA-1"/>
    <property type="gene ID" value="NBR_0000101701"/>
</dbReference>